<evidence type="ECO:0000256" key="11">
    <source>
        <dbReference type="ARBA" id="ARBA00023204"/>
    </source>
</evidence>
<evidence type="ECO:0000256" key="9">
    <source>
        <dbReference type="ARBA" id="ARBA00022763"/>
    </source>
</evidence>
<dbReference type="InterPro" id="IPR012340">
    <property type="entry name" value="NA-bd_OB-fold"/>
</dbReference>
<keyword evidence="7 13" id="KW-0548">Nucleotidyltransferase</keyword>
<dbReference type="InterPro" id="IPR029460">
    <property type="entry name" value="DNAPol_HHH"/>
</dbReference>
<comment type="catalytic activity">
    <reaction evidence="12 13">
        <text>DNA(n) + a 2'-deoxyribonucleoside 5'-triphosphate = DNA(n+1) + diphosphate</text>
        <dbReference type="Rhea" id="RHEA:22508"/>
        <dbReference type="Rhea" id="RHEA-COMP:17339"/>
        <dbReference type="Rhea" id="RHEA-COMP:17340"/>
        <dbReference type="ChEBI" id="CHEBI:33019"/>
        <dbReference type="ChEBI" id="CHEBI:61560"/>
        <dbReference type="ChEBI" id="CHEBI:173112"/>
        <dbReference type="EC" id="2.7.7.7"/>
    </reaction>
</comment>
<feature type="domain" description="OB" evidence="15">
    <location>
        <begin position="998"/>
        <end position="1067"/>
    </location>
</feature>
<feature type="region of interest" description="Disordered" evidence="14">
    <location>
        <begin position="1088"/>
        <end position="1116"/>
    </location>
</feature>
<keyword evidence="20" id="KW-1185">Reference proteome</keyword>
<evidence type="ECO:0000259" key="17">
    <source>
        <dbReference type="Pfam" id="PF14579"/>
    </source>
</evidence>
<feature type="domain" description="DNA polymerase III alpha subunit finger" evidence="18">
    <location>
        <begin position="575"/>
        <end position="748"/>
    </location>
</feature>
<evidence type="ECO:0000256" key="3">
    <source>
        <dbReference type="ARBA" id="ARBA00012417"/>
    </source>
</evidence>
<evidence type="ECO:0000256" key="12">
    <source>
        <dbReference type="ARBA" id="ARBA00049244"/>
    </source>
</evidence>
<dbReference type="HOGENOM" id="CLU_001600_4_0_5"/>
<dbReference type="GO" id="GO:0006281">
    <property type="term" value="P:DNA repair"/>
    <property type="evidence" value="ECO:0007669"/>
    <property type="project" value="UniProtKB-UniRule"/>
</dbReference>
<feature type="compositionally biased region" description="Basic and acidic residues" evidence="14">
    <location>
        <begin position="1105"/>
        <end position="1116"/>
    </location>
</feature>
<evidence type="ECO:0000313" key="19">
    <source>
        <dbReference type="EMBL" id="ABS68697.1"/>
    </source>
</evidence>
<feature type="domain" description="DNA polymerase helix-hairpin-helix motif" evidence="17">
    <location>
        <begin position="823"/>
        <end position="910"/>
    </location>
</feature>
<comment type="function">
    <text evidence="13">DNA polymerase involved in damage-induced mutagenesis and translesion synthesis (TLS). It is not the major replicative DNA polymerase.</text>
</comment>
<keyword evidence="6 13" id="KW-0808">Transferase</keyword>
<dbReference type="EMBL" id="CP000781">
    <property type="protein sequence ID" value="ABS68697.1"/>
    <property type="molecule type" value="Genomic_DNA"/>
</dbReference>
<dbReference type="GO" id="GO:0008408">
    <property type="term" value="F:3'-5' exonuclease activity"/>
    <property type="evidence" value="ECO:0007669"/>
    <property type="project" value="InterPro"/>
</dbReference>
<evidence type="ECO:0000256" key="10">
    <source>
        <dbReference type="ARBA" id="ARBA00022932"/>
    </source>
</evidence>
<gene>
    <name evidence="13" type="primary">dnaE2</name>
    <name evidence="19" type="ordered locus">Xaut_3468</name>
</gene>
<dbReference type="NCBIfam" id="TIGR00594">
    <property type="entry name" value="polc"/>
    <property type="match status" value="1"/>
</dbReference>
<dbReference type="CDD" id="cd07434">
    <property type="entry name" value="PHP_PolIIIA_DnaE2"/>
    <property type="match status" value="1"/>
</dbReference>
<name>A7IL04_XANP2</name>
<dbReference type="Proteomes" id="UP000002417">
    <property type="component" value="Chromosome"/>
</dbReference>
<dbReference type="InterPro" id="IPR011708">
    <property type="entry name" value="DNA_pol3_alpha_NTPase_dom"/>
</dbReference>
<dbReference type="Gene3D" id="3.20.20.140">
    <property type="entry name" value="Metal-dependent hydrolases"/>
    <property type="match status" value="1"/>
</dbReference>
<reference evidence="19 20" key="1">
    <citation type="submission" date="2007-07" db="EMBL/GenBank/DDBJ databases">
        <title>Complete sequence of chromosome of Xanthobacter autotrophicus Py2.</title>
        <authorList>
            <consortium name="US DOE Joint Genome Institute"/>
            <person name="Copeland A."/>
            <person name="Lucas S."/>
            <person name="Lapidus A."/>
            <person name="Barry K."/>
            <person name="Glavina del Rio T."/>
            <person name="Hammon N."/>
            <person name="Israni S."/>
            <person name="Dalin E."/>
            <person name="Tice H."/>
            <person name="Pitluck S."/>
            <person name="Sims D."/>
            <person name="Brettin T."/>
            <person name="Bruce D."/>
            <person name="Detter J.C."/>
            <person name="Han C."/>
            <person name="Tapia R."/>
            <person name="Brainard J."/>
            <person name="Schmutz J."/>
            <person name="Larimer F."/>
            <person name="Land M."/>
            <person name="Hauser L."/>
            <person name="Kyrpides N."/>
            <person name="Kim E."/>
            <person name="Ensigns S.A."/>
            <person name="Richardson P."/>
        </authorList>
    </citation>
    <scope>NUCLEOTIDE SEQUENCE [LARGE SCALE GENOMIC DNA]</scope>
    <source>
        <strain evidence="20">ATCC BAA-1158 / Py2</strain>
    </source>
</reference>
<dbReference type="InterPro" id="IPR004365">
    <property type="entry name" value="NA-bd_OB_tRNA"/>
</dbReference>
<dbReference type="Pfam" id="PF07733">
    <property type="entry name" value="DNA_pol3_alpha"/>
    <property type="match status" value="1"/>
</dbReference>
<evidence type="ECO:0000259" key="18">
    <source>
        <dbReference type="Pfam" id="PF17657"/>
    </source>
</evidence>
<sequence>MTTPAMNAIAPAPAYAELCAASHFSFLRGASAPARLVEVAVRLGHCGLGIADRNTVAGVVRAYSALEELRRLDADENAGDEDDAETRAAKSRLAARARAFRLATGTRLVFCDNTPDILAYPADRAGWGRLCRLLTTGNRRAKKGECHLALSDLLADPGGLLLVLMPGPGMDGLAERLSPALARLEEAAPGAVWLAADMPFAGEDRRRLAALKALAGAHGVPLLAVNDVLCATPRERDLQDILTCIREGIPIAEAGRRLQANAERHLKPAAEIARLFRDAPEAIAESGHLLARVEFSVGELKYEYPREPVPPGWTPQAWLEELTWRCARVRYPNGLTPKVERLLRDELALISQLEYAPYFLTIHDIVRFAESRGILCQGRGSAANSAVCYVLGITAVDPADNDLLFARFISTERREPPDIDVDFEHERREEVIQHIYEKYGRHRAGIVATVIHYRPRSAIRDVGKALGLTEDITARLASTQWGSWGRDIADSQIREAGLDPANPLIRRAVDLARRLMGAPRHLSQHVGGFVLARDRLDDMVPIGNAAMADRTFIEWDKDDIDALRLMKVDVLALGMLTCIRKALDLMRAHEGINFALADVPGAQEDVYAMLARGDSIGVFQVESRAQINMLPRLRPREFYDLVIQVAIVRPGPIQGDMVHPYLRRRNGQEKVDYPSPAPEHGPSDELRQVLEKTLGVPLFQEQAMKLAMVAARFSDAEANRLRRAMATFRNLGTIHEFEALMVERMVARGYERAFAQRCFEQIKGFGSYGFPESHAASFAKLVYISSYIKCRHPAVFACALLNAQPMGFYAPAQIVRDAREHSVEVRAIDINHSHHDNTLERRADGALALRLGFRQVDGFHEAWGERLVAARGTGFSGVEVLARRARLPTRAVKLLADADGFRSLGLDRRAALWHARRLPDDDALPLFAAADARELGQEEEVRLPDMARSEHIVADYQTVRLSLKGHPMGELRDHFRAARILSCAETTALKDGAFARTAGVVLVRQRPGNGKAIFITLEDETGITNVVLWARTLERFRRAVMGARLLLVEGRVQKSPEGVVHLMAESLIDRTADLALLSRVRKPQMELSRADEFAHPQHPRRHPRDVRVLPKSRDFH</sequence>
<evidence type="ECO:0000256" key="7">
    <source>
        <dbReference type="ARBA" id="ARBA00022695"/>
    </source>
</evidence>
<keyword evidence="10 13" id="KW-0239">DNA-directed DNA polymerase</keyword>
<dbReference type="PhylomeDB" id="A7IL04"/>
<dbReference type="HAMAP" id="MF_01902">
    <property type="entry name" value="DNApol_error_prone"/>
    <property type="match status" value="1"/>
</dbReference>
<dbReference type="Pfam" id="PF17657">
    <property type="entry name" value="DNA_pol3_finger"/>
    <property type="match status" value="1"/>
</dbReference>
<evidence type="ECO:0000256" key="6">
    <source>
        <dbReference type="ARBA" id="ARBA00022679"/>
    </source>
</evidence>
<feature type="domain" description="Bacterial DNA polymerase III alpha subunit NTPase" evidence="16">
    <location>
        <begin position="318"/>
        <end position="572"/>
    </location>
</feature>
<dbReference type="AlphaFoldDB" id="A7IL04"/>
<dbReference type="eggNOG" id="COG0587">
    <property type="taxonomic scope" value="Bacteria"/>
</dbReference>
<dbReference type="CDD" id="cd04485">
    <property type="entry name" value="DnaE_OBF"/>
    <property type="match status" value="1"/>
</dbReference>
<evidence type="ECO:0000256" key="2">
    <source>
        <dbReference type="ARBA" id="ARBA00007391"/>
    </source>
</evidence>
<dbReference type="STRING" id="78245.Xaut_3468"/>
<evidence type="ECO:0000259" key="16">
    <source>
        <dbReference type="Pfam" id="PF07733"/>
    </source>
</evidence>
<dbReference type="EC" id="2.7.7.7" evidence="3 13"/>
<dbReference type="PANTHER" id="PTHR32294:SF4">
    <property type="entry name" value="ERROR-PRONE DNA POLYMERASE"/>
    <property type="match status" value="1"/>
</dbReference>
<evidence type="ECO:0000256" key="8">
    <source>
        <dbReference type="ARBA" id="ARBA00022705"/>
    </source>
</evidence>
<proteinExistence type="inferred from homology"/>
<dbReference type="Gene3D" id="2.40.50.140">
    <property type="entry name" value="Nucleic acid-binding proteins"/>
    <property type="match status" value="1"/>
</dbReference>
<accession>A7IL04</accession>
<dbReference type="Gene3D" id="1.10.150.870">
    <property type="match status" value="1"/>
</dbReference>
<organism evidence="19 20">
    <name type="scientific">Xanthobacter autotrophicus (strain ATCC BAA-1158 / Py2)</name>
    <dbReference type="NCBI Taxonomy" id="78245"/>
    <lineage>
        <taxon>Bacteria</taxon>
        <taxon>Pseudomonadati</taxon>
        <taxon>Pseudomonadota</taxon>
        <taxon>Alphaproteobacteria</taxon>
        <taxon>Hyphomicrobiales</taxon>
        <taxon>Xanthobacteraceae</taxon>
        <taxon>Xanthobacter</taxon>
    </lineage>
</organism>
<dbReference type="InterPro" id="IPR004805">
    <property type="entry name" value="DnaE2/DnaE/PolC"/>
</dbReference>
<dbReference type="InterPro" id="IPR023073">
    <property type="entry name" value="DnaE2"/>
</dbReference>
<dbReference type="InterPro" id="IPR040982">
    <property type="entry name" value="DNA_pol3_finger"/>
</dbReference>
<protein>
    <recommendedName>
        <fullName evidence="4 13">Error-prone DNA polymerase</fullName>
        <ecNumber evidence="3 13">2.7.7.7</ecNumber>
    </recommendedName>
</protein>
<evidence type="ECO:0000256" key="14">
    <source>
        <dbReference type="SAM" id="MobiDB-lite"/>
    </source>
</evidence>
<keyword evidence="9 13" id="KW-0227">DNA damage</keyword>
<evidence type="ECO:0000256" key="1">
    <source>
        <dbReference type="ARBA" id="ARBA00004496"/>
    </source>
</evidence>
<evidence type="ECO:0000259" key="15">
    <source>
        <dbReference type="Pfam" id="PF01336"/>
    </source>
</evidence>
<evidence type="ECO:0000256" key="5">
    <source>
        <dbReference type="ARBA" id="ARBA00022490"/>
    </source>
</evidence>
<keyword evidence="11 13" id="KW-0234">DNA repair</keyword>
<keyword evidence="5 13" id="KW-0963">Cytoplasm</keyword>
<comment type="subcellular location">
    <subcellularLocation>
        <location evidence="1 13">Cytoplasm</location>
    </subcellularLocation>
</comment>
<evidence type="ECO:0000256" key="13">
    <source>
        <dbReference type="HAMAP-Rule" id="MF_01902"/>
    </source>
</evidence>
<evidence type="ECO:0000256" key="4">
    <source>
        <dbReference type="ARBA" id="ARBA00017273"/>
    </source>
</evidence>
<dbReference type="GO" id="GO:0003676">
    <property type="term" value="F:nucleic acid binding"/>
    <property type="evidence" value="ECO:0007669"/>
    <property type="project" value="InterPro"/>
</dbReference>
<comment type="similarity">
    <text evidence="2 13">Belongs to the DNA polymerase type-C family. DnaE2 subfamily.</text>
</comment>
<dbReference type="Pfam" id="PF14579">
    <property type="entry name" value="HHH_6"/>
    <property type="match status" value="1"/>
</dbReference>
<dbReference type="GO" id="GO:0005737">
    <property type="term" value="C:cytoplasm"/>
    <property type="evidence" value="ECO:0007669"/>
    <property type="project" value="UniProtKB-SubCell"/>
</dbReference>
<dbReference type="KEGG" id="xau:Xaut_3468"/>
<keyword evidence="8 13" id="KW-0235">DNA replication</keyword>
<dbReference type="GO" id="GO:0003887">
    <property type="term" value="F:DNA-directed DNA polymerase activity"/>
    <property type="evidence" value="ECO:0007669"/>
    <property type="project" value="UniProtKB-UniRule"/>
</dbReference>
<dbReference type="NCBIfam" id="NF004225">
    <property type="entry name" value="PRK05672.1"/>
    <property type="match status" value="1"/>
</dbReference>
<evidence type="ECO:0000313" key="20">
    <source>
        <dbReference type="Proteomes" id="UP000002417"/>
    </source>
</evidence>
<dbReference type="GO" id="GO:0006260">
    <property type="term" value="P:DNA replication"/>
    <property type="evidence" value="ECO:0007669"/>
    <property type="project" value="UniProtKB-KW"/>
</dbReference>
<dbReference type="PANTHER" id="PTHR32294">
    <property type="entry name" value="DNA POLYMERASE III SUBUNIT ALPHA"/>
    <property type="match status" value="1"/>
</dbReference>
<dbReference type="Pfam" id="PF01336">
    <property type="entry name" value="tRNA_anti-codon"/>
    <property type="match status" value="1"/>
</dbReference>